<dbReference type="AlphaFoldDB" id="A0A1Y5T9D3"/>
<accession>A0A1Y5T9D3</accession>
<protein>
    <submittedName>
        <fullName evidence="2">Fimbrial assembly protein (PilN)</fullName>
    </submittedName>
</protein>
<dbReference type="PANTHER" id="PTHR40278">
    <property type="entry name" value="DNA UTILIZATION PROTEIN HOFN"/>
    <property type="match status" value="1"/>
</dbReference>
<reference evidence="2 3" key="1">
    <citation type="submission" date="2017-03" db="EMBL/GenBank/DDBJ databases">
        <authorList>
            <person name="Afonso C.L."/>
            <person name="Miller P.J."/>
            <person name="Scott M.A."/>
            <person name="Spackman E."/>
            <person name="Goraichik I."/>
            <person name="Dimitrov K.M."/>
            <person name="Suarez D.L."/>
            <person name="Swayne D.E."/>
        </authorList>
    </citation>
    <scope>NUCLEOTIDE SEQUENCE [LARGE SCALE GENOMIC DNA]</scope>
    <source>
        <strain evidence="2 3">CECT 7691</strain>
    </source>
</reference>
<dbReference type="Gene3D" id="3.30.420.380">
    <property type="match status" value="1"/>
</dbReference>
<dbReference type="OrthoDB" id="8481375at2"/>
<feature type="transmembrane region" description="Helical" evidence="1">
    <location>
        <begin position="207"/>
        <end position="225"/>
    </location>
</feature>
<dbReference type="Proteomes" id="UP000193200">
    <property type="component" value="Unassembled WGS sequence"/>
</dbReference>
<dbReference type="Pfam" id="PF05137">
    <property type="entry name" value="PilN"/>
    <property type="match status" value="1"/>
</dbReference>
<dbReference type="EMBL" id="FWFR01000002">
    <property type="protein sequence ID" value="SLN56833.1"/>
    <property type="molecule type" value="Genomic_DNA"/>
</dbReference>
<keyword evidence="3" id="KW-1185">Reference proteome</keyword>
<dbReference type="SUPFAM" id="SSF53067">
    <property type="entry name" value="Actin-like ATPase domain"/>
    <property type="match status" value="1"/>
</dbReference>
<dbReference type="InterPro" id="IPR043129">
    <property type="entry name" value="ATPase_NBD"/>
</dbReference>
<dbReference type="PANTHER" id="PTHR40278:SF1">
    <property type="entry name" value="DNA UTILIZATION PROTEIN HOFN"/>
    <property type="match status" value="1"/>
</dbReference>
<gene>
    <name evidence="2" type="ORF">OCH7691_02481</name>
</gene>
<sequence>MTRGAHREKGWIGRFLDWWGGALRGALPPSLSRALGFEDDVLLLRQEPGRVAFWRLSGGRNERIGEVSVVAGEAGAPPLAAAVRQAPSIVLRLSPDLGLRKTVRLPAAAAENLDEVLAFEMERQTPFRADKVHFYYENLSAGEDGLSLDLSVVPRAPVQEWLDRLTTWGLRPDIVDLADDKPFRNPAPSRNLVPPERRSERASPVRTLNAVLLVAMLLAALLAVWSPRLWLERRSDALQAEIADLRPEVEDRLRARRLAAGDRTGLLNAVADKASAPVASQILERLSAILPDDTWIQQFNIVDGRVELQGSTSSAATLVPILEGAPEIASVAFRTAVSRDAVSGRENFEFIAELARAAGGKATKP</sequence>
<keyword evidence="1" id="KW-0472">Membrane</keyword>
<dbReference type="InParanoid" id="A0A1Y5T9D3"/>
<dbReference type="RefSeq" id="WP_139839672.1">
    <property type="nucleotide sequence ID" value="NZ_FWFR01000002.1"/>
</dbReference>
<keyword evidence="1" id="KW-1133">Transmembrane helix</keyword>
<keyword evidence="1" id="KW-0812">Transmembrane</keyword>
<proteinExistence type="predicted"/>
<name>A0A1Y5T9D3_9PROT</name>
<dbReference type="InterPro" id="IPR007813">
    <property type="entry name" value="PilN"/>
</dbReference>
<evidence type="ECO:0000313" key="2">
    <source>
        <dbReference type="EMBL" id="SLN56833.1"/>
    </source>
</evidence>
<dbReference type="InterPro" id="IPR052534">
    <property type="entry name" value="Extracell_DNA_Util/SecSys_Comp"/>
</dbReference>
<evidence type="ECO:0000256" key="1">
    <source>
        <dbReference type="SAM" id="Phobius"/>
    </source>
</evidence>
<organism evidence="2 3">
    <name type="scientific">Oceanibacterium hippocampi</name>
    <dbReference type="NCBI Taxonomy" id="745714"/>
    <lineage>
        <taxon>Bacteria</taxon>
        <taxon>Pseudomonadati</taxon>
        <taxon>Pseudomonadota</taxon>
        <taxon>Alphaproteobacteria</taxon>
        <taxon>Sneathiellales</taxon>
        <taxon>Sneathiellaceae</taxon>
        <taxon>Oceanibacterium</taxon>
    </lineage>
</organism>
<evidence type="ECO:0000313" key="3">
    <source>
        <dbReference type="Proteomes" id="UP000193200"/>
    </source>
</evidence>